<accession>A0A0M6XZX3</accession>
<keyword evidence="1" id="KW-0732">Signal</keyword>
<keyword evidence="3" id="KW-1185">Reference proteome</keyword>
<dbReference type="Pfam" id="PF04199">
    <property type="entry name" value="Cyclase"/>
    <property type="match status" value="1"/>
</dbReference>
<feature type="signal peptide" evidence="1">
    <location>
        <begin position="1"/>
        <end position="28"/>
    </location>
</feature>
<dbReference type="GO" id="GO:0004061">
    <property type="term" value="F:arylformamidase activity"/>
    <property type="evidence" value="ECO:0007669"/>
    <property type="project" value="InterPro"/>
</dbReference>
<evidence type="ECO:0000313" key="2">
    <source>
        <dbReference type="EMBL" id="CTQ42987.1"/>
    </source>
</evidence>
<dbReference type="PANTHER" id="PTHR34861">
    <property type="match status" value="1"/>
</dbReference>
<reference evidence="3" key="1">
    <citation type="submission" date="2015-07" db="EMBL/GenBank/DDBJ databases">
        <authorList>
            <person name="Rodrigo-Torres Lidia"/>
            <person name="Arahal R.David."/>
        </authorList>
    </citation>
    <scope>NUCLEOTIDE SEQUENCE [LARGE SCALE GENOMIC DNA]</scope>
    <source>
        <strain evidence="3">CECT 4801</strain>
    </source>
</reference>
<dbReference type="InterPro" id="IPR007325">
    <property type="entry name" value="KFase/CYL"/>
</dbReference>
<sequence>MQDLMNQTRKLFAATHLAATLAGSPVFAAGEQVGESPWGPEDEIGTLNMMSDASRLEILQRIDAGRIYDLGVDLFVGMPDCCSAAFGDPTYQMMMLHAPARGDGSKELLSHSSEAISMNTHTGTHIDTLSHFGLHGKIWNNVSADEAQGARGWAKSGADKYPPIIARGVLIDVARAKGVDVLPASYTITVDDLKTALDAQGTSLQEGDVVLIRTGQMQHWPDRSKLALFSQSGLGLDAAKWLAEEQKAMVLGADNLGLESFPSTNPDNFAPVHSYLLAQKGVSFIELLWLEDLARDGVHEFAFITSPLKLRGATGSPIRPIAVPIRSSR</sequence>
<evidence type="ECO:0000313" key="3">
    <source>
        <dbReference type="Proteomes" id="UP000048926"/>
    </source>
</evidence>
<dbReference type="PANTHER" id="PTHR34861:SF10">
    <property type="entry name" value="CYCLASE"/>
    <property type="match status" value="1"/>
</dbReference>
<gene>
    <name evidence="2" type="ORF">LAL4801_01424</name>
</gene>
<name>A0A0M6XZX3_9HYPH</name>
<protein>
    <submittedName>
        <fullName evidence="2">Putative cyclase</fullName>
    </submittedName>
</protein>
<dbReference type="Proteomes" id="UP000048926">
    <property type="component" value="Unassembled WGS sequence"/>
</dbReference>
<feature type="chain" id="PRO_5005807252" evidence="1">
    <location>
        <begin position="29"/>
        <end position="329"/>
    </location>
</feature>
<evidence type="ECO:0000256" key="1">
    <source>
        <dbReference type="SAM" id="SignalP"/>
    </source>
</evidence>
<dbReference type="GO" id="GO:0019441">
    <property type="term" value="P:L-tryptophan catabolic process to kynurenine"/>
    <property type="evidence" value="ECO:0007669"/>
    <property type="project" value="InterPro"/>
</dbReference>
<dbReference type="AlphaFoldDB" id="A0A0M6XZX3"/>
<dbReference type="EMBL" id="CXST01000001">
    <property type="protein sequence ID" value="CTQ42987.1"/>
    <property type="molecule type" value="Genomic_DNA"/>
</dbReference>
<proteinExistence type="predicted"/>
<dbReference type="STRING" id="187304.B0E33_23085"/>
<dbReference type="Gene3D" id="3.50.30.50">
    <property type="entry name" value="Putative cyclase"/>
    <property type="match status" value="1"/>
</dbReference>
<dbReference type="InterPro" id="IPR037175">
    <property type="entry name" value="KFase_sf"/>
</dbReference>
<dbReference type="SUPFAM" id="SSF102198">
    <property type="entry name" value="Putative cyclase"/>
    <property type="match status" value="1"/>
</dbReference>
<organism evidence="2 3">
    <name type="scientific">Roseibium aggregatum</name>
    <dbReference type="NCBI Taxonomy" id="187304"/>
    <lineage>
        <taxon>Bacteria</taxon>
        <taxon>Pseudomonadati</taxon>
        <taxon>Pseudomonadota</taxon>
        <taxon>Alphaproteobacteria</taxon>
        <taxon>Hyphomicrobiales</taxon>
        <taxon>Stappiaceae</taxon>
        <taxon>Roseibium</taxon>
    </lineage>
</organism>